<protein>
    <submittedName>
        <fullName evidence="2">Uncharacterized protein</fullName>
    </submittedName>
</protein>
<keyword evidence="1" id="KW-1133">Transmembrane helix</keyword>
<dbReference type="OrthoDB" id="10017826at2"/>
<evidence type="ECO:0000256" key="1">
    <source>
        <dbReference type="SAM" id="Phobius"/>
    </source>
</evidence>
<dbReference type="Proteomes" id="UP000321569">
    <property type="component" value="Unassembled WGS sequence"/>
</dbReference>
<dbReference type="AlphaFoldDB" id="A0A512PLD9"/>
<reference evidence="2 3" key="1">
    <citation type="submission" date="2019-07" db="EMBL/GenBank/DDBJ databases">
        <title>Whole genome shotgun sequence of Lactobacillus rapi NBRC 109618.</title>
        <authorList>
            <person name="Hosoyama A."/>
            <person name="Uohara A."/>
            <person name="Ohji S."/>
            <person name="Ichikawa N."/>
        </authorList>
    </citation>
    <scope>NUCLEOTIDE SEQUENCE [LARGE SCALE GENOMIC DNA]</scope>
    <source>
        <strain evidence="2 3">NBRC 109618</strain>
    </source>
</reference>
<keyword evidence="1" id="KW-0472">Membrane</keyword>
<evidence type="ECO:0000313" key="3">
    <source>
        <dbReference type="Proteomes" id="UP000321569"/>
    </source>
</evidence>
<name>A0A512PLD9_9LACO</name>
<keyword evidence="1" id="KW-0812">Transmembrane</keyword>
<dbReference type="EMBL" id="BKAM01000007">
    <property type="protein sequence ID" value="GEP71983.1"/>
    <property type="molecule type" value="Genomic_DNA"/>
</dbReference>
<evidence type="ECO:0000313" key="2">
    <source>
        <dbReference type="EMBL" id="GEP71983.1"/>
    </source>
</evidence>
<proteinExistence type="predicted"/>
<gene>
    <name evidence="2" type="ORF">LRA02_08510</name>
</gene>
<feature type="transmembrane region" description="Helical" evidence="1">
    <location>
        <begin position="18"/>
        <end position="35"/>
    </location>
</feature>
<sequence length="188" mass="21728">MIVLVSHWFTNADVWKTIGMYAVPVISVFASYLVGRLQNSLQQRQSVRKDRYNNFYLPIIKILMRGKYWNVKPYQIHSAVAKNFMPTLEKHLELADTETAEKYYLFLSSLIDYEVDLGIEQDAVESSKIPGNVIDPYVIPKTHKESYNQSFNALVRCILQSGSQLSNKLRYPDLAATILAKYVERENK</sequence>
<comment type="caution">
    <text evidence="2">The sequence shown here is derived from an EMBL/GenBank/DDBJ whole genome shotgun (WGS) entry which is preliminary data.</text>
</comment>
<dbReference type="RefSeq" id="WP_054748059.1">
    <property type="nucleotide sequence ID" value="NZ_BKAM01000007.1"/>
</dbReference>
<organism evidence="2 3">
    <name type="scientific">Lentilactobacillus rapi</name>
    <dbReference type="NCBI Taxonomy" id="481723"/>
    <lineage>
        <taxon>Bacteria</taxon>
        <taxon>Bacillati</taxon>
        <taxon>Bacillota</taxon>
        <taxon>Bacilli</taxon>
        <taxon>Lactobacillales</taxon>
        <taxon>Lactobacillaceae</taxon>
        <taxon>Lentilactobacillus</taxon>
    </lineage>
</organism>
<accession>A0A512PLD9</accession>
<dbReference type="STRING" id="1423795.FD12_GL001586"/>